<feature type="region of interest" description="Disordered" evidence="2">
    <location>
        <begin position="80"/>
        <end position="112"/>
    </location>
</feature>
<dbReference type="InterPro" id="IPR014230">
    <property type="entry name" value="Spore_YhbH"/>
</dbReference>
<protein>
    <recommendedName>
        <fullName evidence="1">UPF0229 protein EBB45_07605</fullName>
    </recommendedName>
</protein>
<sequence length="386" mass="44321">MSENNNKSFVVSQENWSLHRKGYQDQQRHMEKVKEAIKNNLPDLISEESIIMSNGREVIKIPIRSLDEYKIRYNYDKSKHVGQGQGDSKVGDVVARDGNSGSGKAPGKGKKVGDVAGEDYYEAEVNIEDVQNMLFKELELPNLQQKEMAEITKEKIEFNDIRKKGLMGNIDKKRTILTAIRRNAMKGKAQITPIHNDDLRFKTWDDINKPESKAVVLAMMDTSGSMGNFEKYCARTFFFWMTRFLRTKYQSVEIEFIAHSTEAKIVTEEEFFTKGESGGTICSSAYVKALDLVHGKYSPSRYNIYPVHFSDGENMVSDNEKCLKLVRELMEISSMFGYGEVNALNRYSTLMSAYKKIDNPKFRYHVLKQKKDVYDALKSFFQKVEA</sequence>
<organism evidence="3 4">
    <name type="scientific">Lysinibacillus composti</name>
    <dbReference type="NCBI Taxonomy" id="720633"/>
    <lineage>
        <taxon>Bacteria</taxon>
        <taxon>Bacillati</taxon>
        <taxon>Bacillota</taxon>
        <taxon>Bacilli</taxon>
        <taxon>Bacillales</taxon>
        <taxon>Bacillaceae</taxon>
        <taxon>Lysinibacillus</taxon>
    </lineage>
</organism>
<dbReference type="InterPro" id="IPR006698">
    <property type="entry name" value="UPF0229"/>
</dbReference>
<dbReference type="AlphaFoldDB" id="A0A3N9UGI2"/>
<evidence type="ECO:0000313" key="3">
    <source>
        <dbReference type="EMBL" id="RQW75217.1"/>
    </source>
</evidence>
<dbReference type="HAMAP" id="MF_01232">
    <property type="entry name" value="UPF0229"/>
    <property type="match status" value="1"/>
</dbReference>
<evidence type="ECO:0000256" key="2">
    <source>
        <dbReference type="SAM" id="MobiDB-lite"/>
    </source>
</evidence>
<dbReference type="Pfam" id="PF04285">
    <property type="entry name" value="DUF444"/>
    <property type="match status" value="1"/>
</dbReference>
<gene>
    <name evidence="3" type="primary">yhbH</name>
    <name evidence="3" type="ORF">EBB45_07605</name>
</gene>
<name>A0A3N9UGI2_9BACI</name>
<keyword evidence="4" id="KW-1185">Reference proteome</keyword>
<dbReference type="NCBIfam" id="TIGR02877">
    <property type="entry name" value="spore_yhbH"/>
    <property type="match status" value="1"/>
</dbReference>
<dbReference type="RefSeq" id="WP_124763874.1">
    <property type="nucleotide sequence ID" value="NZ_JAFBDY010000004.1"/>
</dbReference>
<dbReference type="EMBL" id="RRCT01000005">
    <property type="protein sequence ID" value="RQW75217.1"/>
    <property type="molecule type" value="Genomic_DNA"/>
</dbReference>
<dbReference type="Proteomes" id="UP000274033">
    <property type="component" value="Unassembled WGS sequence"/>
</dbReference>
<dbReference type="PANTHER" id="PTHR30510">
    <property type="entry name" value="UPF0229 PROTEIN YEAH"/>
    <property type="match status" value="1"/>
</dbReference>
<proteinExistence type="inferred from homology"/>
<comment type="similarity">
    <text evidence="1">Belongs to the UPF0229 family.</text>
</comment>
<evidence type="ECO:0000313" key="4">
    <source>
        <dbReference type="Proteomes" id="UP000274033"/>
    </source>
</evidence>
<reference evidence="3 4" key="1">
    <citation type="journal article" date="2013" name="J. Microbiol.">
        <title>Lysinibacillus chungkukjangi sp. nov., isolated from Chungkukjang, Korean fermented soybean food.</title>
        <authorList>
            <person name="Kim S.J."/>
            <person name="Jang Y.H."/>
            <person name="Hamada M."/>
            <person name="Ahn J.H."/>
            <person name="Weon H.Y."/>
            <person name="Suzuki K."/>
            <person name="Whang K.S."/>
            <person name="Kwon S.W."/>
        </authorList>
    </citation>
    <scope>NUCLEOTIDE SEQUENCE [LARGE SCALE GENOMIC DNA]</scope>
    <source>
        <strain evidence="3 4">MCCC 1A12701</strain>
    </source>
</reference>
<dbReference type="PANTHER" id="PTHR30510:SF2">
    <property type="entry name" value="UPF0229 PROTEIN YEAH"/>
    <property type="match status" value="1"/>
</dbReference>
<evidence type="ECO:0000256" key="1">
    <source>
        <dbReference type="HAMAP-Rule" id="MF_01232"/>
    </source>
</evidence>
<dbReference type="OrthoDB" id="9788289at2"/>
<accession>A0A3N9UGI2</accession>
<comment type="caution">
    <text evidence="3">The sequence shown here is derived from an EMBL/GenBank/DDBJ whole genome shotgun (WGS) entry which is preliminary data.</text>
</comment>